<dbReference type="AlphaFoldDB" id="A0A4S2MMQ0"/>
<organism evidence="2 3">
    <name type="scientific">Ascodesmis nigricans</name>
    <dbReference type="NCBI Taxonomy" id="341454"/>
    <lineage>
        <taxon>Eukaryota</taxon>
        <taxon>Fungi</taxon>
        <taxon>Dikarya</taxon>
        <taxon>Ascomycota</taxon>
        <taxon>Pezizomycotina</taxon>
        <taxon>Pezizomycetes</taxon>
        <taxon>Pezizales</taxon>
        <taxon>Ascodesmidaceae</taxon>
        <taxon>Ascodesmis</taxon>
    </lineage>
</organism>
<sequence length="112" mass="12729">MVVTHRREVSGPWAQKMDDSFPRDMILHAPNYEREDDARGAGDMVWKMRGRRRRDNRRGKTMAGRRPPPIRGEWRGDLFCGGGGGGGVGILSWTLRPRPCVRELRAGCALQR</sequence>
<dbReference type="EMBL" id="ML220144">
    <property type="protein sequence ID" value="TGZ78235.1"/>
    <property type="molecule type" value="Genomic_DNA"/>
</dbReference>
<evidence type="ECO:0000313" key="3">
    <source>
        <dbReference type="Proteomes" id="UP000298138"/>
    </source>
</evidence>
<gene>
    <name evidence="2" type="ORF">EX30DRAFT_385584</name>
</gene>
<accession>A0A4S2MMQ0</accession>
<evidence type="ECO:0000313" key="2">
    <source>
        <dbReference type="EMBL" id="TGZ78235.1"/>
    </source>
</evidence>
<reference evidence="2 3" key="1">
    <citation type="submission" date="2019-04" db="EMBL/GenBank/DDBJ databases">
        <title>Comparative genomics and transcriptomics to analyze fruiting body development in filamentous ascomycetes.</title>
        <authorList>
            <consortium name="DOE Joint Genome Institute"/>
            <person name="Lutkenhaus R."/>
            <person name="Traeger S."/>
            <person name="Breuer J."/>
            <person name="Kuo A."/>
            <person name="Lipzen A."/>
            <person name="Pangilinan J."/>
            <person name="Dilworth D."/>
            <person name="Sandor L."/>
            <person name="Poggeler S."/>
            <person name="Barry K."/>
            <person name="Grigoriev I.V."/>
            <person name="Nowrousian M."/>
        </authorList>
    </citation>
    <scope>NUCLEOTIDE SEQUENCE [LARGE SCALE GENOMIC DNA]</scope>
    <source>
        <strain evidence="2 3">CBS 389.68</strain>
    </source>
</reference>
<keyword evidence="3" id="KW-1185">Reference proteome</keyword>
<protein>
    <submittedName>
        <fullName evidence="2">Uncharacterized protein</fullName>
    </submittedName>
</protein>
<dbReference type="Proteomes" id="UP000298138">
    <property type="component" value="Unassembled WGS sequence"/>
</dbReference>
<feature type="region of interest" description="Disordered" evidence="1">
    <location>
        <begin position="49"/>
        <end position="74"/>
    </location>
</feature>
<feature type="compositionally biased region" description="Basic residues" evidence="1">
    <location>
        <begin position="49"/>
        <end position="60"/>
    </location>
</feature>
<evidence type="ECO:0000256" key="1">
    <source>
        <dbReference type="SAM" id="MobiDB-lite"/>
    </source>
</evidence>
<dbReference type="InParanoid" id="A0A4S2MMQ0"/>
<name>A0A4S2MMQ0_9PEZI</name>
<proteinExistence type="predicted"/>